<dbReference type="FunFam" id="3.30.160.60:FF:001818">
    <property type="entry name" value="GDNF-inducible zinc finger protein 1 isoform X1"/>
    <property type="match status" value="1"/>
</dbReference>
<feature type="domain" description="C2H2-type" evidence="8">
    <location>
        <begin position="216"/>
        <end position="243"/>
    </location>
</feature>
<dbReference type="Pfam" id="PF00096">
    <property type="entry name" value="zf-C2H2"/>
    <property type="match status" value="5"/>
</dbReference>
<evidence type="ECO:0000313" key="11">
    <source>
        <dbReference type="Proteomes" id="UP000663829"/>
    </source>
</evidence>
<proteinExistence type="predicted"/>
<gene>
    <name evidence="9" type="ORF">GPM918_LOCUS20585</name>
    <name evidence="10" type="ORF">SRO942_LOCUS20582</name>
</gene>
<comment type="subcellular location">
    <subcellularLocation>
        <location evidence="1">Nucleus</location>
    </subcellularLocation>
</comment>
<dbReference type="SUPFAM" id="SSF57667">
    <property type="entry name" value="beta-beta-alpha zinc fingers"/>
    <property type="match status" value="3"/>
</dbReference>
<name>A0A814RWT8_9BILA</name>
<dbReference type="FunFam" id="3.30.160.60:FF:000624">
    <property type="entry name" value="zinc finger protein 697"/>
    <property type="match status" value="2"/>
</dbReference>
<keyword evidence="11" id="KW-1185">Reference proteome</keyword>
<dbReference type="Proteomes" id="UP000681722">
    <property type="component" value="Unassembled WGS sequence"/>
</dbReference>
<dbReference type="EMBL" id="CAJNOQ010006552">
    <property type="protein sequence ID" value="CAF1139018.1"/>
    <property type="molecule type" value="Genomic_DNA"/>
</dbReference>
<protein>
    <recommendedName>
        <fullName evidence="8">C2H2-type domain-containing protein</fullName>
    </recommendedName>
</protein>
<feature type="domain" description="C2H2-type" evidence="8">
    <location>
        <begin position="244"/>
        <end position="271"/>
    </location>
</feature>
<dbReference type="EMBL" id="CAJOBC010006552">
    <property type="protein sequence ID" value="CAF3902734.1"/>
    <property type="molecule type" value="Genomic_DNA"/>
</dbReference>
<keyword evidence="6" id="KW-0539">Nucleus</keyword>
<evidence type="ECO:0000256" key="7">
    <source>
        <dbReference type="PROSITE-ProRule" id="PRU00042"/>
    </source>
</evidence>
<comment type="caution">
    <text evidence="9">The sequence shown here is derived from an EMBL/GenBank/DDBJ whole genome shotgun (WGS) entry which is preliminary data.</text>
</comment>
<dbReference type="GO" id="GO:0000978">
    <property type="term" value="F:RNA polymerase II cis-regulatory region sequence-specific DNA binding"/>
    <property type="evidence" value="ECO:0007669"/>
    <property type="project" value="TreeGrafter"/>
</dbReference>
<dbReference type="PROSITE" id="PS50157">
    <property type="entry name" value="ZINC_FINGER_C2H2_2"/>
    <property type="match status" value="6"/>
</dbReference>
<evidence type="ECO:0000256" key="1">
    <source>
        <dbReference type="ARBA" id="ARBA00004123"/>
    </source>
</evidence>
<dbReference type="InterPro" id="IPR013087">
    <property type="entry name" value="Znf_C2H2_type"/>
</dbReference>
<organism evidence="9 11">
    <name type="scientific">Didymodactylos carnosus</name>
    <dbReference type="NCBI Taxonomy" id="1234261"/>
    <lineage>
        <taxon>Eukaryota</taxon>
        <taxon>Metazoa</taxon>
        <taxon>Spiralia</taxon>
        <taxon>Gnathifera</taxon>
        <taxon>Rotifera</taxon>
        <taxon>Eurotatoria</taxon>
        <taxon>Bdelloidea</taxon>
        <taxon>Philodinida</taxon>
        <taxon>Philodinidae</taxon>
        <taxon>Didymodactylos</taxon>
    </lineage>
</organism>
<dbReference type="SMART" id="SM00355">
    <property type="entry name" value="ZnF_C2H2"/>
    <property type="match status" value="6"/>
</dbReference>
<dbReference type="Gene3D" id="3.30.160.60">
    <property type="entry name" value="Classic Zinc Finger"/>
    <property type="match status" value="6"/>
</dbReference>
<evidence type="ECO:0000256" key="5">
    <source>
        <dbReference type="ARBA" id="ARBA00022833"/>
    </source>
</evidence>
<feature type="domain" description="C2H2-type" evidence="8">
    <location>
        <begin position="188"/>
        <end position="215"/>
    </location>
</feature>
<evidence type="ECO:0000256" key="6">
    <source>
        <dbReference type="ARBA" id="ARBA00023242"/>
    </source>
</evidence>
<keyword evidence="5" id="KW-0862">Zinc</keyword>
<feature type="domain" description="C2H2-type" evidence="8">
    <location>
        <begin position="160"/>
        <end position="187"/>
    </location>
</feature>
<dbReference type="GO" id="GO:0008270">
    <property type="term" value="F:zinc ion binding"/>
    <property type="evidence" value="ECO:0007669"/>
    <property type="project" value="UniProtKB-KW"/>
</dbReference>
<keyword evidence="2" id="KW-0479">Metal-binding</keyword>
<dbReference type="PANTHER" id="PTHR24388:SF54">
    <property type="entry name" value="PROTEIN ESCARGOT"/>
    <property type="match status" value="1"/>
</dbReference>
<keyword evidence="3" id="KW-0677">Repeat</keyword>
<evidence type="ECO:0000256" key="4">
    <source>
        <dbReference type="ARBA" id="ARBA00022771"/>
    </source>
</evidence>
<dbReference type="InterPro" id="IPR036236">
    <property type="entry name" value="Znf_C2H2_sf"/>
</dbReference>
<evidence type="ECO:0000313" key="9">
    <source>
        <dbReference type="EMBL" id="CAF1139018.1"/>
    </source>
</evidence>
<evidence type="ECO:0000256" key="2">
    <source>
        <dbReference type="ARBA" id="ARBA00022723"/>
    </source>
</evidence>
<evidence type="ECO:0000256" key="3">
    <source>
        <dbReference type="ARBA" id="ARBA00022737"/>
    </source>
</evidence>
<feature type="domain" description="C2H2-type" evidence="8">
    <location>
        <begin position="272"/>
        <end position="299"/>
    </location>
</feature>
<evidence type="ECO:0000313" key="10">
    <source>
        <dbReference type="EMBL" id="CAF3902734.1"/>
    </source>
</evidence>
<dbReference type="PROSITE" id="PS00028">
    <property type="entry name" value="ZINC_FINGER_C2H2_1"/>
    <property type="match status" value="6"/>
</dbReference>
<sequence>MKQMSDKRLSISSSFLIDNILSSSNSKSVSVVTSLSLAKHHHSISAFHLCPNKENMILSQLQPISSSTPKKVSTPIVPPKRHFGLQIQNQNISSPIFQTQVQQQSSFVHLSCTQQNENNLLMKQPRKERRMWTCDRCGKSFDRPSLLTRHIRTHTGEKPHACDVCDKAFSTSSSLNTHRRIHSGEKPHICDTCGKCFTASSNLYYHKLTHQKDKPHKCLQCPKSFATPGDLRCHSHVHNGTWPFRCTECLRGFSKQTNLKNHMLIHSGRKPFECRKCDKKFSLACNLRSHMRTHHDENTLDNLISSIPCNTIEEMDMDIDDEEINIDDDGIL</sequence>
<dbReference type="FunFam" id="3.30.160.60:FF:000557">
    <property type="entry name" value="zinc finger and SCAN domain-containing protein 29"/>
    <property type="match status" value="1"/>
</dbReference>
<keyword evidence="4 7" id="KW-0863">Zinc-finger</keyword>
<dbReference type="InterPro" id="IPR050527">
    <property type="entry name" value="Snail/Krueppel_Znf"/>
</dbReference>
<dbReference type="FunFam" id="3.30.160.60:FF:000100">
    <property type="entry name" value="Zinc finger 45-like"/>
    <property type="match status" value="1"/>
</dbReference>
<accession>A0A814RWT8</accession>
<feature type="domain" description="C2H2-type" evidence="8">
    <location>
        <begin position="132"/>
        <end position="159"/>
    </location>
</feature>
<reference evidence="9" key="1">
    <citation type="submission" date="2021-02" db="EMBL/GenBank/DDBJ databases">
        <authorList>
            <person name="Nowell W R."/>
        </authorList>
    </citation>
    <scope>NUCLEOTIDE SEQUENCE</scope>
</reference>
<dbReference type="AlphaFoldDB" id="A0A814RWT8"/>
<dbReference type="Proteomes" id="UP000663829">
    <property type="component" value="Unassembled WGS sequence"/>
</dbReference>
<dbReference type="GO" id="GO:0000981">
    <property type="term" value="F:DNA-binding transcription factor activity, RNA polymerase II-specific"/>
    <property type="evidence" value="ECO:0007669"/>
    <property type="project" value="TreeGrafter"/>
</dbReference>
<dbReference type="PANTHER" id="PTHR24388">
    <property type="entry name" value="ZINC FINGER PROTEIN"/>
    <property type="match status" value="1"/>
</dbReference>
<evidence type="ECO:0000259" key="8">
    <source>
        <dbReference type="PROSITE" id="PS50157"/>
    </source>
</evidence>
<dbReference type="OrthoDB" id="3437960at2759"/>
<dbReference type="GO" id="GO:0005634">
    <property type="term" value="C:nucleus"/>
    <property type="evidence" value="ECO:0007669"/>
    <property type="project" value="UniProtKB-SubCell"/>
</dbReference>